<feature type="transmembrane region" description="Helical" evidence="5">
    <location>
        <begin position="246"/>
        <end position="268"/>
    </location>
</feature>
<keyword evidence="4 5" id="KW-0472">Membrane</keyword>
<dbReference type="InterPro" id="IPR020846">
    <property type="entry name" value="MFS_dom"/>
</dbReference>
<dbReference type="InterPro" id="IPR036259">
    <property type="entry name" value="MFS_trans_sf"/>
</dbReference>
<comment type="subcellular location">
    <subcellularLocation>
        <location evidence="1">Membrane</location>
        <topology evidence="1">Multi-pass membrane protein</topology>
    </subcellularLocation>
</comment>
<dbReference type="EMBL" id="NWBU01000005">
    <property type="protein sequence ID" value="PTQ12083.1"/>
    <property type="molecule type" value="Genomic_DNA"/>
</dbReference>
<feature type="transmembrane region" description="Helical" evidence="5">
    <location>
        <begin position="150"/>
        <end position="169"/>
    </location>
</feature>
<evidence type="ECO:0000256" key="2">
    <source>
        <dbReference type="ARBA" id="ARBA00022692"/>
    </source>
</evidence>
<feature type="transmembrane region" description="Helical" evidence="5">
    <location>
        <begin position="331"/>
        <end position="352"/>
    </location>
</feature>
<feature type="transmembrane region" description="Helical" evidence="5">
    <location>
        <begin position="289"/>
        <end position="311"/>
    </location>
</feature>
<reference evidence="7 8" key="1">
    <citation type="submission" date="2017-09" db="EMBL/GenBank/DDBJ databases">
        <title>Sphingomonas panjinensis sp.nov., isolated from oil-contaminated soil.</title>
        <authorList>
            <person name="Wang L."/>
            <person name="Chen L."/>
        </authorList>
    </citation>
    <scope>NUCLEOTIDE SEQUENCE [LARGE SCALE GENOMIC DNA]</scope>
    <source>
        <strain evidence="7 8">FW-11</strain>
    </source>
</reference>
<dbReference type="PANTHER" id="PTHR42718">
    <property type="entry name" value="MAJOR FACILITATOR SUPERFAMILY MULTIDRUG TRANSPORTER MFSC"/>
    <property type="match status" value="1"/>
</dbReference>
<dbReference type="Gene3D" id="1.20.1250.20">
    <property type="entry name" value="MFS general substrate transporter like domains"/>
    <property type="match status" value="1"/>
</dbReference>
<feature type="transmembrane region" description="Helical" evidence="5">
    <location>
        <begin position="223"/>
        <end position="240"/>
    </location>
</feature>
<dbReference type="OrthoDB" id="9800416at2"/>
<evidence type="ECO:0000256" key="4">
    <source>
        <dbReference type="ARBA" id="ARBA00023136"/>
    </source>
</evidence>
<dbReference type="Gene3D" id="1.20.1720.10">
    <property type="entry name" value="Multidrug resistance protein D"/>
    <property type="match status" value="1"/>
</dbReference>
<dbReference type="GO" id="GO:0022857">
    <property type="term" value="F:transmembrane transporter activity"/>
    <property type="evidence" value="ECO:0007669"/>
    <property type="project" value="InterPro"/>
</dbReference>
<evidence type="ECO:0000256" key="1">
    <source>
        <dbReference type="ARBA" id="ARBA00004141"/>
    </source>
</evidence>
<feature type="transmembrane region" description="Helical" evidence="5">
    <location>
        <begin position="181"/>
        <end position="203"/>
    </location>
</feature>
<dbReference type="RefSeq" id="WP_107966947.1">
    <property type="nucleotide sequence ID" value="NZ_NWBU01000005.1"/>
</dbReference>
<feature type="domain" description="Major facilitator superfamily (MFS) profile" evidence="6">
    <location>
        <begin position="32"/>
        <end position="477"/>
    </location>
</feature>
<evidence type="ECO:0000313" key="7">
    <source>
        <dbReference type="EMBL" id="PTQ12083.1"/>
    </source>
</evidence>
<dbReference type="AlphaFoldDB" id="A0A2T5FZF5"/>
<sequence>MTEFASAGGATALPPAAPRQEHVLRGAKAAALVASLTLAVLSYQLNATMITPVLPQIATDLGESLDHVAGVSSLFFLAGGIAGIVLSRWSDFIGRKLCLMILLVILITGTLLCIVAPNLPVLLTGRVMQGCSSAAFQIAYLLLRERLQKKLFGVSLGLITAISGGAGGIDGYLGGLLAGRFGFRAVFVAILIFGLLALLSAMLHLPRDAPVDRGGRMGSRMDWAGAAALSLMLACTSFFVSDGAAIGWGSARTLAWLGGAASAFAAFWQIERRSAAPLVATHHLRSRSFWPMLMTTSLTLAGIFAVINFTIVLLSQDQRAGFGLDSATSALLYLSPAALIGVLTAPMAGWLADRLGWIRVMRLGLGASILLLIAIALRSDDPGFVMVAVALLGLTYNGLALTTLNGLGVLLSPKDAPAALPGLNGAAFGLGANLGIAIVAPFAAAGTGAGYATALCISCGITLAAFISSLFIAQEPGA</sequence>
<dbReference type="Proteomes" id="UP000244162">
    <property type="component" value="Unassembled WGS sequence"/>
</dbReference>
<protein>
    <submittedName>
        <fullName evidence="7">MFS transporter</fullName>
    </submittedName>
</protein>
<comment type="caution">
    <text evidence="7">The sequence shown here is derived from an EMBL/GenBank/DDBJ whole genome shotgun (WGS) entry which is preliminary data.</text>
</comment>
<evidence type="ECO:0000256" key="3">
    <source>
        <dbReference type="ARBA" id="ARBA00022989"/>
    </source>
</evidence>
<evidence type="ECO:0000313" key="8">
    <source>
        <dbReference type="Proteomes" id="UP000244162"/>
    </source>
</evidence>
<gene>
    <name evidence="7" type="ORF">CLG96_05815</name>
</gene>
<feature type="transmembrane region" description="Helical" evidence="5">
    <location>
        <begin position="383"/>
        <end position="411"/>
    </location>
</feature>
<feature type="transmembrane region" description="Helical" evidence="5">
    <location>
        <begin position="29"/>
        <end position="47"/>
    </location>
</feature>
<accession>A0A2T5FZF5</accession>
<keyword evidence="8" id="KW-1185">Reference proteome</keyword>
<dbReference type="SUPFAM" id="SSF103473">
    <property type="entry name" value="MFS general substrate transporter"/>
    <property type="match status" value="1"/>
</dbReference>
<dbReference type="InterPro" id="IPR011701">
    <property type="entry name" value="MFS"/>
</dbReference>
<keyword evidence="2 5" id="KW-0812">Transmembrane</keyword>
<keyword evidence="3 5" id="KW-1133">Transmembrane helix</keyword>
<organism evidence="7 8">
    <name type="scientific">Sphingomonas oleivorans</name>
    <dbReference type="NCBI Taxonomy" id="1735121"/>
    <lineage>
        <taxon>Bacteria</taxon>
        <taxon>Pseudomonadati</taxon>
        <taxon>Pseudomonadota</taxon>
        <taxon>Alphaproteobacteria</taxon>
        <taxon>Sphingomonadales</taxon>
        <taxon>Sphingomonadaceae</taxon>
        <taxon>Sphingomonas</taxon>
    </lineage>
</organism>
<feature type="transmembrane region" description="Helical" evidence="5">
    <location>
        <begin position="423"/>
        <end position="445"/>
    </location>
</feature>
<feature type="transmembrane region" description="Helical" evidence="5">
    <location>
        <begin position="67"/>
        <end position="86"/>
    </location>
</feature>
<feature type="transmembrane region" description="Helical" evidence="5">
    <location>
        <begin position="98"/>
        <end position="117"/>
    </location>
</feature>
<dbReference type="PANTHER" id="PTHR42718:SF35">
    <property type="entry name" value="BLL0718 PROTEIN"/>
    <property type="match status" value="1"/>
</dbReference>
<dbReference type="GO" id="GO:0016020">
    <property type="term" value="C:membrane"/>
    <property type="evidence" value="ECO:0007669"/>
    <property type="project" value="UniProtKB-SubCell"/>
</dbReference>
<feature type="transmembrane region" description="Helical" evidence="5">
    <location>
        <begin position="359"/>
        <end position="377"/>
    </location>
</feature>
<evidence type="ECO:0000259" key="6">
    <source>
        <dbReference type="PROSITE" id="PS50850"/>
    </source>
</evidence>
<dbReference type="PROSITE" id="PS50850">
    <property type="entry name" value="MFS"/>
    <property type="match status" value="1"/>
</dbReference>
<evidence type="ECO:0000256" key="5">
    <source>
        <dbReference type="SAM" id="Phobius"/>
    </source>
</evidence>
<proteinExistence type="predicted"/>
<feature type="transmembrane region" description="Helical" evidence="5">
    <location>
        <begin position="451"/>
        <end position="473"/>
    </location>
</feature>
<dbReference type="Pfam" id="PF07690">
    <property type="entry name" value="MFS_1"/>
    <property type="match status" value="1"/>
</dbReference>
<name>A0A2T5FZF5_9SPHN</name>